<evidence type="ECO:0000313" key="3">
    <source>
        <dbReference type="EMBL" id="CAL6017416.1"/>
    </source>
</evidence>
<dbReference type="EMBL" id="CATOUU010000675">
    <property type="protein sequence ID" value="CAI9940365.1"/>
    <property type="molecule type" value="Genomic_DNA"/>
</dbReference>
<keyword evidence="1" id="KW-1133">Transmembrane helix</keyword>
<reference evidence="3 4" key="2">
    <citation type="submission" date="2024-07" db="EMBL/GenBank/DDBJ databases">
        <authorList>
            <person name="Akdeniz Z."/>
        </authorList>
    </citation>
    <scope>NUCLEOTIDE SEQUENCE [LARGE SCALE GENOMIC DNA]</scope>
</reference>
<organism evidence="2">
    <name type="scientific">Hexamita inflata</name>
    <dbReference type="NCBI Taxonomy" id="28002"/>
    <lineage>
        <taxon>Eukaryota</taxon>
        <taxon>Metamonada</taxon>
        <taxon>Diplomonadida</taxon>
        <taxon>Hexamitidae</taxon>
        <taxon>Hexamitinae</taxon>
        <taxon>Hexamita</taxon>
    </lineage>
</organism>
<feature type="transmembrane region" description="Helical" evidence="1">
    <location>
        <begin position="63"/>
        <end position="82"/>
    </location>
</feature>
<reference evidence="2" key="1">
    <citation type="submission" date="2023-06" db="EMBL/GenBank/DDBJ databases">
        <authorList>
            <person name="Kurt Z."/>
        </authorList>
    </citation>
    <scope>NUCLEOTIDE SEQUENCE</scope>
</reference>
<accession>A0AA86PIJ7</accession>
<keyword evidence="1" id="KW-0812">Transmembrane</keyword>
<evidence type="ECO:0000313" key="2">
    <source>
        <dbReference type="EMBL" id="CAI9940365.1"/>
    </source>
</evidence>
<proteinExistence type="predicted"/>
<dbReference type="EMBL" id="CAXDID020000078">
    <property type="protein sequence ID" value="CAL6017416.1"/>
    <property type="molecule type" value="Genomic_DNA"/>
</dbReference>
<gene>
    <name evidence="3" type="ORF">HINF_LOCUS25980</name>
    <name evidence="2" type="ORF">HINF_LOCUS28010</name>
</gene>
<keyword evidence="4" id="KW-1185">Reference proteome</keyword>
<dbReference type="Proteomes" id="UP001642409">
    <property type="component" value="Unassembled WGS sequence"/>
</dbReference>
<evidence type="ECO:0000256" key="1">
    <source>
        <dbReference type="SAM" id="Phobius"/>
    </source>
</evidence>
<keyword evidence="1" id="KW-0472">Membrane</keyword>
<name>A0AA86PIJ7_9EUKA</name>
<comment type="caution">
    <text evidence="2">The sequence shown here is derived from an EMBL/GenBank/DDBJ whole genome shotgun (WGS) entry which is preliminary data.</text>
</comment>
<dbReference type="AlphaFoldDB" id="A0AA86PIJ7"/>
<feature type="transmembrane region" description="Helical" evidence="1">
    <location>
        <begin position="26"/>
        <end position="51"/>
    </location>
</feature>
<protein>
    <submittedName>
        <fullName evidence="3">Hypothetical_protein</fullName>
    </submittedName>
</protein>
<evidence type="ECO:0000313" key="4">
    <source>
        <dbReference type="Proteomes" id="UP001642409"/>
    </source>
</evidence>
<sequence>MSFLIIGSTISFKISAHLSCSRQVVTFLLTSILLTGAALFRCVTFLCYIFDEGLRQKKNLVEMLLFFIPEVIPTCVILFTQIQKYKNERQYLIQYQLETMALLEEKVV</sequence>